<gene>
    <name evidence="3" type="ORF">B0T24DRAFT_671771</name>
</gene>
<evidence type="ECO:0000256" key="1">
    <source>
        <dbReference type="SAM" id="MobiDB-lite"/>
    </source>
</evidence>
<dbReference type="Proteomes" id="UP001287356">
    <property type="component" value="Unassembled WGS sequence"/>
</dbReference>
<proteinExistence type="predicted"/>
<evidence type="ECO:0000259" key="2">
    <source>
        <dbReference type="Pfam" id="PF12776"/>
    </source>
</evidence>
<organism evidence="3 4">
    <name type="scientific">Lasiosphaeria ovina</name>
    <dbReference type="NCBI Taxonomy" id="92902"/>
    <lineage>
        <taxon>Eukaryota</taxon>
        <taxon>Fungi</taxon>
        <taxon>Dikarya</taxon>
        <taxon>Ascomycota</taxon>
        <taxon>Pezizomycotina</taxon>
        <taxon>Sordariomycetes</taxon>
        <taxon>Sordariomycetidae</taxon>
        <taxon>Sordariales</taxon>
        <taxon>Lasiosphaeriaceae</taxon>
        <taxon>Lasiosphaeria</taxon>
    </lineage>
</organism>
<feature type="compositionally biased region" description="Low complexity" evidence="1">
    <location>
        <begin position="31"/>
        <end position="40"/>
    </location>
</feature>
<reference evidence="3" key="2">
    <citation type="submission" date="2023-06" db="EMBL/GenBank/DDBJ databases">
        <authorList>
            <consortium name="Lawrence Berkeley National Laboratory"/>
            <person name="Haridas S."/>
            <person name="Hensen N."/>
            <person name="Bonometti L."/>
            <person name="Westerberg I."/>
            <person name="Brannstrom I.O."/>
            <person name="Guillou S."/>
            <person name="Cros-Aarteil S."/>
            <person name="Calhoun S."/>
            <person name="Kuo A."/>
            <person name="Mondo S."/>
            <person name="Pangilinan J."/>
            <person name="Riley R."/>
            <person name="Labutti K."/>
            <person name="Andreopoulos B."/>
            <person name="Lipzen A."/>
            <person name="Chen C."/>
            <person name="Yanf M."/>
            <person name="Daum C."/>
            <person name="Ng V."/>
            <person name="Clum A."/>
            <person name="Steindorff A."/>
            <person name="Ohm R."/>
            <person name="Martin F."/>
            <person name="Silar P."/>
            <person name="Natvig D."/>
            <person name="Lalanne C."/>
            <person name="Gautier V."/>
            <person name="Ament-Velasquez S.L."/>
            <person name="Kruys A."/>
            <person name="Hutchinson M.I."/>
            <person name="Powell A.J."/>
            <person name="Barry K."/>
            <person name="Miller A.N."/>
            <person name="Grigoriev I.V."/>
            <person name="Debuchy R."/>
            <person name="Gladieux P."/>
            <person name="Thoren M.H."/>
            <person name="Johannesson H."/>
        </authorList>
    </citation>
    <scope>NUCLEOTIDE SEQUENCE</scope>
    <source>
        <strain evidence="3">CBS 958.72</strain>
    </source>
</reference>
<reference evidence="3" key="1">
    <citation type="journal article" date="2023" name="Mol. Phylogenet. Evol.">
        <title>Genome-scale phylogeny and comparative genomics of the fungal order Sordariales.</title>
        <authorList>
            <person name="Hensen N."/>
            <person name="Bonometti L."/>
            <person name="Westerberg I."/>
            <person name="Brannstrom I.O."/>
            <person name="Guillou S."/>
            <person name="Cros-Aarteil S."/>
            <person name="Calhoun S."/>
            <person name="Haridas S."/>
            <person name="Kuo A."/>
            <person name="Mondo S."/>
            <person name="Pangilinan J."/>
            <person name="Riley R."/>
            <person name="LaButti K."/>
            <person name="Andreopoulos B."/>
            <person name="Lipzen A."/>
            <person name="Chen C."/>
            <person name="Yan M."/>
            <person name="Daum C."/>
            <person name="Ng V."/>
            <person name="Clum A."/>
            <person name="Steindorff A."/>
            <person name="Ohm R.A."/>
            <person name="Martin F."/>
            <person name="Silar P."/>
            <person name="Natvig D.O."/>
            <person name="Lalanne C."/>
            <person name="Gautier V."/>
            <person name="Ament-Velasquez S.L."/>
            <person name="Kruys A."/>
            <person name="Hutchinson M.I."/>
            <person name="Powell A.J."/>
            <person name="Barry K."/>
            <person name="Miller A.N."/>
            <person name="Grigoriev I.V."/>
            <person name="Debuchy R."/>
            <person name="Gladieux P."/>
            <person name="Hiltunen Thoren M."/>
            <person name="Johannesson H."/>
        </authorList>
    </citation>
    <scope>NUCLEOTIDE SEQUENCE</scope>
    <source>
        <strain evidence="3">CBS 958.72</strain>
    </source>
</reference>
<accession>A0AAE0JSB0</accession>
<feature type="region of interest" description="Disordered" evidence="1">
    <location>
        <begin position="15"/>
        <end position="51"/>
    </location>
</feature>
<dbReference type="AlphaFoldDB" id="A0AAE0JSB0"/>
<sequence>MSHPSAAHMANTQPIDDHAVSMPPPAPHSTDPIGDNVIVIDGDDDDDDDDDVAMWFPPHPGPDVLPAPGVRQDGLPEVEPWKAVALPAPAPAPGVWHVEPWWLEVAPPAGVRHDGLPAIEPWVVDDIKSEPPSSQGELEPVSVAWLVEIKLEPASSEDELELELEPAAALPELEPAPAVAPLAPASSSPHVDDHAASPPRQRRRNKIWTDQVKSIVFATMCRCIDDGLRKDKFREESYNIAVDEVARIANVEMHMTDIENLMQHQRRKYRWWLELGTMHGGLWDESLKQWILEPAEWDKLVAEKREMKQFRGCTLKWLEESKKLWDADKVLKRQR</sequence>
<protein>
    <recommendedName>
        <fullName evidence="2">Myb/SANT-like domain-containing protein</fullName>
    </recommendedName>
</protein>
<feature type="compositionally biased region" description="Acidic residues" evidence="1">
    <location>
        <begin position="41"/>
        <end position="51"/>
    </location>
</feature>
<comment type="caution">
    <text evidence="3">The sequence shown here is derived from an EMBL/GenBank/DDBJ whole genome shotgun (WGS) entry which is preliminary data.</text>
</comment>
<evidence type="ECO:0000313" key="3">
    <source>
        <dbReference type="EMBL" id="KAK3360884.1"/>
    </source>
</evidence>
<evidence type="ECO:0000313" key="4">
    <source>
        <dbReference type="Proteomes" id="UP001287356"/>
    </source>
</evidence>
<dbReference type="Pfam" id="PF12776">
    <property type="entry name" value="Myb_DNA-bind_3"/>
    <property type="match status" value="1"/>
</dbReference>
<dbReference type="EMBL" id="JAULSN010000014">
    <property type="protein sequence ID" value="KAK3360884.1"/>
    <property type="molecule type" value="Genomic_DNA"/>
</dbReference>
<feature type="region of interest" description="Disordered" evidence="1">
    <location>
        <begin position="179"/>
        <end position="203"/>
    </location>
</feature>
<keyword evidence="4" id="KW-1185">Reference proteome</keyword>
<feature type="domain" description="Myb/SANT-like" evidence="2">
    <location>
        <begin position="208"/>
        <end position="299"/>
    </location>
</feature>
<name>A0AAE0JSB0_9PEZI</name>
<dbReference type="InterPro" id="IPR024752">
    <property type="entry name" value="Myb/SANT-like_dom"/>
</dbReference>
<feature type="compositionally biased region" description="Low complexity" evidence="1">
    <location>
        <begin position="179"/>
        <end position="189"/>
    </location>
</feature>